<gene>
    <name evidence="2" type="ORF">Q8947_08535</name>
</gene>
<dbReference type="EMBL" id="JAUZQE010000016">
    <property type="protein sequence ID" value="MDR4126027.1"/>
    <property type="molecule type" value="Genomic_DNA"/>
</dbReference>
<name>A0ABU1D6M4_9BURK</name>
<comment type="caution">
    <text evidence="2">The sequence shown here is derived from an EMBL/GenBank/DDBJ whole genome shotgun (WGS) entry which is preliminary data.</text>
</comment>
<keyword evidence="3" id="KW-1185">Reference proteome</keyword>
<accession>A0ABU1D6M4</accession>
<evidence type="ECO:0000256" key="1">
    <source>
        <dbReference type="SAM" id="Phobius"/>
    </source>
</evidence>
<feature type="transmembrane region" description="Helical" evidence="1">
    <location>
        <begin position="34"/>
        <end position="52"/>
    </location>
</feature>
<evidence type="ECO:0000313" key="3">
    <source>
        <dbReference type="Proteomes" id="UP001232156"/>
    </source>
</evidence>
<proteinExistence type="predicted"/>
<reference evidence="2 3" key="1">
    <citation type="submission" date="2023-08" db="EMBL/GenBank/DDBJ databases">
        <title>Alcaligenaceae gen. nov., a novel taxon isolated from the sludge of Yixing Pesticide Factory.</title>
        <authorList>
            <person name="Ruan L."/>
        </authorList>
    </citation>
    <scope>NUCLEOTIDE SEQUENCE [LARGE SCALE GENOMIC DNA]</scope>
    <source>
        <strain evidence="2 3">LG-2</strain>
    </source>
</reference>
<organism evidence="2 3">
    <name type="scientific">Yanghanlia caeni</name>
    <dbReference type="NCBI Taxonomy" id="3064283"/>
    <lineage>
        <taxon>Bacteria</taxon>
        <taxon>Pseudomonadati</taxon>
        <taxon>Pseudomonadota</taxon>
        <taxon>Betaproteobacteria</taxon>
        <taxon>Burkholderiales</taxon>
        <taxon>Alcaligenaceae</taxon>
        <taxon>Yanghanlia</taxon>
    </lineage>
</organism>
<dbReference type="Proteomes" id="UP001232156">
    <property type="component" value="Unassembled WGS sequence"/>
</dbReference>
<evidence type="ECO:0000313" key="2">
    <source>
        <dbReference type="EMBL" id="MDR4126027.1"/>
    </source>
</evidence>
<feature type="transmembrane region" description="Helical" evidence="1">
    <location>
        <begin position="6"/>
        <end position="22"/>
    </location>
</feature>
<keyword evidence="1" id="KW-0812">Transmembrane</keyword>
<keyword evidence="1" id="KW-0472">Membrane</keyword>
<protein>
    <submittedName>
        <fullName evidence="2">Uncharacterized protein</fullName>
    </submittedName>
</protein>
<dbReference type="RefSeq" id="WP_347287031.1">
    <property type="nucleotide sequence ID" value="NZ_JAUZQE010000016.1"/>
</dbReference>
<keyword evidence="1" id="KW-1133">Transmembrane helix</keyword>
<sequence length="179" mass="19721">MWVDLLSMAAIGIFAACIIYIARHTLRRAGRNAPRWLMPVVIGASMIGYSIWNEYSWFGRITSALPPTVEVVGTGERSAFWAPWTYLNPVTVRFMALDTRSRVESADQPGLVVAELLLVERWQRTRSVPMAFDCHAHRGADLLGGARIAADGTLEGAQWATLDPDSPILRAACRPSLPA</sequence>